<dbReference type="SMART" id="SM00134">
    <property type="entry name" value="LU"/>
    <property type="match status" value="1"/>
</dbReference>
<accession>A0A553QYY0</accession>
<feature type="chain" id="PRO_5044617474" description="UPAR/Ly6 domain-containing protein" evidence="3">
    <location>
        <begin position="20"/>
        <end position="172"/>
    </location>
</feature>
<evidence type="ECO:0000313" key="5">
    <source>
        <dbReference type="EMBL" id="TRY94978.1"/>
    </source>
</evidence>
<dbReference type="EMBL" id="SRMA01025411">
    <property type="protein sequence ID" value="TRY94979.1"/>
    <property type="molecule type" value="Genomic_DNA"/>
</dbReference>
<dbReference type="Proteomes" id="UP000316079">
    <property type="component" value="Unassembled WGS sequence"/>
</dbReference>
<dbReference type="Gene3D" id="2.10.60.10">
    <property type="entry name" value="CD59"/>
    <property type="match status" value="2"/>
</dbReference>
<dbReference type="PANTHER" id="PTHR20914">
    <property type="entry name" value="LY6/PLAUR DOMAIN-CONTAINING PROTEIN 8"/>
    <property type="match status" value="1"/>
</dbReference>
<protein>
    <recommendedName>
        <fullName evidence="4">UPAR/Ly6 domain-containing protein</fullName>
    </recommendedName>
</protein>
<evidence type="ECO:0000256" key="2">
    <source>
        <dbReference type="ARBA" id="ARBA00022525"/>
    </source>
</evidence>
<keyword evidence="3" id="KW-0732">Signal</keyword>
<proteinExistence type="predicted"/>
<dbReference type="InterPro" id="IPR045860">
    <property type="entry name" value="Snake_toxin-like_sf"/>
</dbReference>
<name>A0A553QYY0_9TELE</name>
<reference evidence="5" key="2">
    <citation type="submission" date="2019-04" db="EMBL/GenBank/DDBJ databases">
        <authorList>
            <person name="Kadobianskyi M."/>
            <person name="Schulze L."/>
            <person name="Schuelke M."/>
            <person name="Judkewitz B."/>
        </authorList>
    </citation>
    <scope>NUCLEOTIDE SEQUENCE</scope>
    <source>
        <strain evidence="5">Bolton</strain>
        <tissue evidence="5">Whole-body</tissue>
    </source>
</reference>
<dbReference type="EMBL" id="SRMA01025411">
    <property type="protein sequence ID" value="TRY94978.1"/>
    <property type="molecule type" value="Genomic_DNA"/>
</dbReference>
<comment type="subcellular location">
    <subcellularLocation>
        <location evidence="1">Secreted</location>
    </subcellularLocation>
</comment>
<feature type="domain" description="UPAR/Ly6" evidence="4">
    <location>
        <begin position="83"/>
        <end position="159"/>
    </location>
</feature>
<dbReference type="Pfam" id="PF00021">
    <property type="entry name" value="UPAR_LY6"/>
    <property type="match status" value="2"/>
</dbReference>
<evidence type="ECO:0000259" key="4">
    <source>
        <dbReference type="SMART" id="SM00134"/>
    </source>
</evidence>
<dbReference type="InterPro" id="IPR050918">
    <property type="entry name" value="CNF-like_PLA2_Inhibitor"/>
</dbReference>
<keyword evidence="6" id="KW-1185">Reference proteome</keyword>
<evidence type="ECO:0000313" key="6">
    <source>
        <dbReference type="Proteomes" id="UP000316079"/>
    </source>
</evidence>
<dbReference type="AlphaFoldDB" id="A0A553QYY0"/>
<feature type="signal peptide" evidence="3">
    <location>
        <begin position="1"/>
        <end position="19"/>
    </location>
</feature>
<comment type="caution">
    <text evidence="5">The sequence shown here is derived from an EMBL/GenBank/DDBJ whole genome shotgun (WGS) entry which is preliminary data.</text>
</comment>
<dbReference type="STRING" id="623744.A0A553QYY0"/>
<sequence>MVLQTSVFLLFLLVPAGHSLSCYECVGVTAGSNIKMNVKDCSSDCANGSINFGTLQMTVTCCNTDQCNAKDAPDYSSAAPNGHRCFYCDTNSCSNTISCSGNEDHCIKAKGTFETHSKDVKGCASRSICEATSMKSVENISCCSGNLCNDAKPMTHSFLFLCFCFISCLKLI</sequence>
<dbReference type="GO" id="GO:0005576">
    <property type="term" value="C:extracellular region"/>
    <property type="evidence" value="ECO:0007669"/>
    <property type="project" value="UniProtKB-SubCell"/>
</dbReference>
<evidence type="ECO:0000256" key="3">
    <source>
        <dbReference type="SAM" id="SignalP"/>
    </source>
</evidence>
<dbReference type="PANTHER" id="PTHR20914:SF24">
    <property type="entry name" value="LYMPHOCYTE ANTIGEN 6 FAMILY MEMBER M2-RELATED"/>
    <property type="match status" value="1"/>
</dbReference>
<dbReference type="InterPro" id="IPR016054">
    <property type="entry name" value="LY6_UPA_recep-like"/>
</dbReference>
<organism evidence="5 6">
    <name type="scientific">Danionella cerebrum</name>
    <dbReference type="NCBI Taxonomy" id="2873325"/>
    <lineage>
        <taxon>Eukaryota</taxon>
        <taxon>Metazoa</taxon>
        <taxon>Chordata</taxon>
        <taxon>Craniata</taxon>
        <taxon>Vertebrata</taxon>
        <taxon>Euteleostomi</taxon>
        <taxon>Actinopterygii</taxon>
        <taxon>Neopterygii</taxon>
        <taxon>Teleostei</taxon>
        <taxon>Ostariophysi</taxon>
        <taxon>Cypriniformes</taxon>
        <taxon>Danionidae</taxon>
        <taxon>Danioninae</taxon>
        <taxon>Danionella</taxon>
    </lineage>
</organism>
<keyword evidence="2" id="KW-0964">Secreted</keyword>
<evidence type="ECO:0000256" key="1">
    <source>
        <dbReference type="ARBA" id="ARBA00004613"/>
    </source>
</evidence>
<dbReference type="OrthoDB" id="5945173at2759"/>
<reference evidence="5 6" key="1">
    <citation type="journal article" date="2019" name="Sci. Data">
        <title>Hybrid genome assembly and annotation of Danionella translucida.</title>
        <authorList>
            <person name="Kadobianskyi M."/>
            <person name="Schulze L."/>
            <person name="Schuelke M."/>
            <person name="Judkewitz B."/>
        </authorList>
    </citation>
    <scope>NUCLEOTIDE SEQUENCE [LARGE SCALE GENOMIC DNA]</scope>
    <source>
        <strain evidence="5 6">Bolton</strain>
    </source>
</reference>
<gene>
    <name evidence="5" type="ORF">DNTS_004654</name>
</gene>
<dbReference type="SUPFAM" id="SSF57302">
    <property type="entry name" value="Snake toxin-like"/>
    <property type="match status" value="2"/>
</dbReference>